<name>A0A1I5BSV4_9MICO</name>
<dbReference type="Proteomes" id="UP000198867">
    <property type="component" value="Unassembled WGS sequence"/>
</dbReference>
<dbReference type="OrthoDB" id="2590919at2"/>
<protein>
    <recommendedName>
        <fullName evidence="3">Polyketide cyclase / dehydrase and lipid transport</fullName>
    </recommendedName>
</protein>
<keyword evidence="2" id="KW-1185">Reference proteome</keyword>
<accession>A0A1I5BSV4</accession>
<evidence type="ECO:0000313" key="2">
    <source>
        <dbReference type="Proteomes" id="UP000198867"/>
    </source>
</evidence>
<proteinExistence type="predicted"/>
<sequence length="123" mass="13563">MPKSAPHDRPARNTVLRSYAGEIHANPADVYAAIKRRLTPPDPEVSGFTADDDQRLLIVQGGWWYRGEYRVLPADGGSRIEHELVNVAQAAHWAGPIAGRKSIQQSAHVFGRLLTELAAELED</sequence>
<dbReference type="AlphaFoldDB" id="A0A1I5BSV4"/>
<evidence type="ECO:0000313" key="1">
    <source>
        <dbReference type="EMBL" id="SFN77799.1"/>
    </source>
</evidence>
<organism evidence="1 2">
    <name type="scientific">Mycetocola miduiensis</name>
    <dbReference type="NCBI Taxonomy" id="995034"/>
    <lineage>
        <taxon>Bacteria</taxon>
        <taxon>Bacillati</taxon>
        <taxon>Actinomycetota</taxon>
        <taxon>Actinomycetes</taxon>
        <taxon>Micrococcales</taxon>
        <taxon>Microbacteriaceae</taxon>
        <taxon>Mycetocola</taxon>
    </lineage>
</organism>
<dbReference type="EMBL" id="FOVM01000005">
    <property type="protein sequence ID" value="SFN77799.1"/>
    <property type="molecule type" value="Genomic_DNA"/>
</dbReference>
<evidence type="ECO:0008006" key="3">
    <source>
        <dbReference type="Google" id="ProtNLM"/>
    </source>
</evidence>
<dbReference type="STRING" id="995034.SAMN05216219_2079"/>
<gene>
    <name evidence="1" type="ORF">SAMN05216219_2079</name>
</gene>
<reference evidence="2" key="1">
    <citation type="submission" date="2016-10" db="EMBL/GenBank/DDBJ databases">
        <authorList>
            <person name="Varghese N."/>
            <person name="Submissions S."/>
        </authorList>
    </citation>
    <scope>NUCLEOTIDE SEQUENCE [LARGE SCALE GENOMIC DNA]</scope>
    <source>
        <strain evidence="2">CGMCC 1.11101</strain>
    </source>
</reference>
<dbReference type="RefSeq" id="WP_090711097.1">
    <property type="nucleotide sequence ID" value="NZ_FOVM01000005.1"/>
</dbReference>